<dbReference type="InterPro" id="IPR016650">
    <property type="entry name" value="eIF3e"/>
</dbReference>
<dbReference type="EMBL" id="DF973860">
    <property type="protein sequence ID" value="GAU41344.1"/>
    <property type="molecule type" value="Genomic_DNA"/>
</dbReference>
<keyword evidence="1" id="KW-0963">Cytoplasm</keyword>
<feature type="domain" description="Eukaryotic translation initiation factor 3 subunit E N-terminal" evidence="4">
    <location>
        <begin position="1"/>
        <end position="68"/>
    </location>
</feature>
<dbReference type="Proteomes" id="UP000242715">
    <property type="component" value="Unassembled WGS sequence"/>
</dbReference>
<dbReference type="OrthoDB" id="782185at2759"/>
<dbReference type="Pfam" id="PF09440">
    <property type="entry name" value="eIF3_N"/>
    <property type="match status" value="1"/>
</dbReference>
<dbReference type="PANTHER" id="PTHR10317">
    <property type="entry name" value="EUKARYOTIC TRANSLATION INITIATION FACTOR 3 SUBUNIT E"/>
    <property type="match status" value="1"/>
</dbReference>
<name>A0A2Z6N9C6_TRISU</name>
<sequence length="139" mass="15975">MDIRKTLYQTEDVLHDMVERRTDVVARFKSLGDVAAPLVAFLHNPSAVQELRADKLNNIQMLNDKYQIYLYGKATCRLKMNSYGVIVDKSTKGAAAVDHVEPEKSWLHTVMHDLRADSIASEVNSLFCRFDMFIYDFLM</sequence>
<protein>
    <recommendedName>
        <fullName evidence="4">Eukaryotic translation initiation factor 3 subunit E N-terminal domain-containing protein</fullName>
    </recommendedName>
</protein>
<evidence type="ECO:0000256" key="3">
    <source>
        <dbReference type="ARBA" id="ARBA00022917"/>
    </source>
</evidence>
<dbReference type="InterPro" id="IPR019010">
    <property type="entry name" value="eIF3e_N"/>
</dbReference>
<organism evidence="5 6">
    <name type="scientific">Trifolium subterraneum</name>
    <name type="common">Subterranean clover</name>
    <dbReference type="NCBI Taxonomy" id="3900"/>
    <lineage>
        <taxon>Eukaryota</taxon>
        <taxon>Viridiplantae</taxon>
        <taxon>Streptophyta</taxon>
        <taxon>Embryophyta</taxon>
        <taxon>Tracheophyta</taxon>
        <taxon>Spermatophyta</taxon>
        <taxon>Magnoliopsida</taxon>
        <taxon>eudicotyledons</taxon>
        <taxon>Gunneridae</taxon>
        <taxon>Pentapetalae</taxon>
        <taxon>rosids</taxon>
        <taxon>fabids</taxon>
        <taxon>Fabales</taxon>
        <taxon>Fabaceae</taxon>
        <taxon>Papilionoideae</taxon>
        <taxon>50 kb inversion clade</taxon>
        <taxon>NPAAA clade</taxon>
        <taxon>Hologalegina</taxon>
        <taxon>IRL clade</taxon>
        <taxon>Trifolieae</taxon>
        <taxon>Trifolium</taxon>
    </lineage>
</organism>
<evidence type="ECO:0000256" key="1">
    <source>
        <dbReference type="ARBA" id="ARBA00022490"/>
    </source>
</evidence>
<reference evidence="6" key="1">
    <citation type="journal article" date="2017" name="Front. Plant Sci.">
        <title>Climate Clever Clovers: New Paradigm to Reduce the Environmental Footprint of Ruminants by Breeding Low Methanogenic Forages Utilizing Haplotype Variation.</title>
        <authorList>
            <person name="Kaur P."/>
            <person name="Appels R."/>
            <person name="Bayer P.E."/>
            <person name="Keeble-Gagnere G."/>
            <person name="Wang J."/>
            <person name="Hirakawa H."/>
            <person name="Shirasawa K."/>
            <person name="Vercoe P."/>
            <person name="Stefanova K."/>
            <person name="Durmic Z."/>
            <person name="Nichols P."/>
            <person name="Revell C."/>
            <person name="Isobe S.N."/>
            <person name="Edwards D."/>
            <person name="Erskine W."/>
        </authorList>
    </citation>
    <scope>NUCLEOTIDE SEQUENCE [LARGE SCALE GENOMIC DNA]</scope>
    <source>
        <strain evidence="6">cv. Daliak</strain>
    </source>
</reference>
<dbReference type="GO" id="GO:0005852">
    <property type="term" value="C:eukaryotic translation initiation factor 3 complex"/>
    <property type="evidence" value="ECO:0007669"/>
    <property type="project" value="InterPro"/>
</dbReference>
<accession>A0A2Z6N9C6</accession>
<keyword evidence="6" id="KW-1185">Reference proteome</keyword>
<evidence type="ECO:0000256" key="2">
    <source>
        <dbReference type="ARBA" id="ARBA00022540"/>
    </source>
</evidence>
<dbReference type="AlphaFoldDB" id="A0A2Z6N9C6"/>
<proteinExistence type="predicted"/>
<keyword evidence="3" id="KW-0648">Protein biosynthesis</keyword>
<evidence type="ECO:0000313" key="5">
    <source>
        <dbReference type="EMBL" id="GAU41344.1"/>
    </source>
</evidence>
<evidence type="ECO:0000259" key="4">
    <source>
        <dbReference type="Pfam" id="PF09440"/>
    </source>
</evidence>
<keyword evidence="2" id="KW-0396">Initiation factor</keyword>
<gene>
    <name evidence="5" type="ORF">TSUD_390300</name>
</gene>
<evidence type="ECO:0000313" key="6">
    <source>
        <dbReference type="Proteomes" id="UP000242715"/>
    </source>
</evidence>
<dbReference type="GO" id="GO:0003743">
    <property type="term" value="F:translation initiation factor activity"/>
    <property type="evidence" value="ECO:0007669"/>
    <property type="project" value="UniProtKB-KW"/>
</dbReference>